<feature type="compositionally biased region" description="Polar residues" evidence="1">
    <location>
        <begin position="1"/>
        <end position="10"/>
    </location>
</feature>
<evidence type="ECO:0000256" key="1">
    <source>
        <dbReference type="SAM" id="MobiDB-lite"/>
    </source>
</evidence>
<organism evidence="2 3">
    <name type="scientific">Daldinia eschscholtzii</name>
    <dbReference type="NCBI Taxonomy" id="292717"/>
    <lineage>
        <taxon>Eukaryota</taxon>
        <taxon>Fungi</taxon>
        <taxon>Dikarya</taxon>
        <taxon>Ascomycota</taxon>
        <taxon>Pezizomycotina</taxon>
        <taxon>Sordariomycetes</taxon>
        <taxon>Xylariomycetidae</taxon>
        <taxon>Xylariales</taxon>
        <taxon>Hypoxylaceae</taxon>
        <taxon>Daldinia</taxon>
    </lineage>
</organism>
<feature type="compositionally biased region" description="Basic and acidic residues" evidence="1">
    <location>
        <begin position="16"/>
        <end position="30"/>
    </location>
</feature>
<dbReference type="AlphaFoldDB" id="A0AAX6MNQ3"/>
<protein>
    <submittedName>
        <fullName evidence="2">Uncharacterized protein</fullName>
    </submittedName>
</protein>
<dbReference type="Proteomes" id="UP001369815">
    <property type="component" value="Unassembled WGS sequence"/>
</dbReference>
<comment type="caution">
    <text evidence="2">The sequence shown here is derived from an EMBL/GenBank/DDBJ whole genome shotgun (WGS) entry which is preliminary data.</text>
</comment>
<dbReference type="EMBL" id="JBANMG010000004">
    <property type="protein sequence ID" value="KAK6954290.1"/>
    <property type="molecule type" value="Genomic_DNA"/>
</dbReference>
<accession>A0AAX6MNQ3</accession>
<sequence length="238" mass="26624">MSSKNSSFNNIVLADRSSEPDRECDGREDNGNFYHDNYTEYRPPHLNDKNFSCAQPNGLATQPRQYHAIGDSTEHAMTDNEENYTFVQYASSSANTDATLKRGDPFVPRPQLAYYINRNYTGHDSAQPLTTAAIAALDYTNHTQSFDSNVYGWLPRVGRAEQPDPADYWSTSHLMTKAPKSRSSMATSMSWCVVPSAQDHYDAEMLRDVGGWSDIPADPITAMASSIRDEDVFEAQRG</sequence>
<gene>
    <name evidence="2" type="ORF">Daesc_004257</name>
</gene>
<reference evidence="2 3" key="1">
    <citation type="journal article" date="2024" name="Front Chem Biol">
        <title>Unveiling the potential of Daldinia eschscholtzii MFLUCC 19-0629 through bioactivity and bioinformatics studies for enhanced sustainable agriculture production.</title>
        <authorList>
            <person name="Brooks S."/>
            <person name="Weaver J.A."/>
            <person name="Klomchit A."/>
            <person name="Alharthi S.A."/>
            <person name="Onlamun T."/>
            <person name="Nurani R."/>
            <person name="Vong T.K."/>
            <person name="Alberti F."/>
            <person name="Greco C."/>
        </authorList>
    </citation>
    <scope>NUCLEOTIDE SEQUENCE [LARGE SCALE GENOMIC DNA]</scope>
    <source>
        <strain evidence="2">MFLUCC 19-0629</strain>
    </source>
</reference>
<feature type="region of interest" description="Disordered" evidence="1">
    <location>
        <begin position="1"/>
        <end position="41"/>
    </location>
</feature>
<name>A0AAX6MNQ3_9PEZI</name>
<proteinExistence type="predicted"/>
<evidence type="ECO:0000313" key="3">
    <source>
        <dbReference type="Proteomes" id="UP001369815"/>
    </source>
</evidence>
<evidence type="ECO:0000313" key="2">
    <source>
        <dbReference type="EMBL" id="KAK6954290.1"/>
    </source>
</evidence>
<keyword evidence="3" id="KW-1185">Reference proteome</keyword>